<dbReference type="OrthoDB" id="1055148at2759"/>
<proteinExistence type="inferred from homology"/>
<accession>A0A2J6R1U2</accession>
<evidence type="ECO:0000256" key="5">
    <source>
        <dbReference type="PIRSR" id="PIRSR602401-1"/>
    </source>
</evidence>
<dbReference type="PANTHER" id="PTHR46300:SF9">
    <property type="entry name" value="P450, PUTATIVE-RELATED"/>
    <property type="match status" value="1"/>
</dbReference>
<protein>
    <submittedName>
        <fullName evidence="7">Cytochrome P450</fullName>
    </submittedName>
</protein>
<evidence type="ECO:0000313" key="7">
    <source>
        <dbReference type="EMBL" id="PMD32486.1"/>
    </source>
</evidence>
<dbReference type="InterPro" id="IPR050364">
    <property type="entry name" value="Cytochrome_P450_fung"/>
</dbReference>
<keyword evidence="6" id="KW-0472">Membrane</keyword>
<comment type="similarity">
    <text evidence="1">Belongs to the cytochrome P450 family.</text>
</comment>
<evidence type="ECO:0000256" key="2">
    <source>
        <dbReference type="ARBA" id="ARBA00022723"/>
    </source>
</evidence>
<comment type="cofactor">
    <cofactor evidence="5">
        <name>heme</name>
        <dbReference type="ChEBI" id="CHEBI:30413"/>
    </cofactor>
</comment>
<evidence type="ECO:0000256" key="3">
    <source>
        <dbReference type="ARBA" id="ARBA00023002"/>
    </source>
</evidence>
<dbReference type="InterPro" id="IPR001128">
    <property type="entry name" value="Cyt_P450"/>
</dbReference>
<dbReference type="Gene3D" id="1.10.630.10">
    <property type="entry name" value="Cytochrome P450"/>
    <property type="match status" value="1"/>
</dbReference>
<evidence type="ECO:0000313" key="8">
    <source>
        <dbReference type="Proteomes" id="UP000235786"/>
    </source>
</evidence>
<evidence type="ECO:0000256" key="6">
    <source>
        <dbReference type="SAM" id="Phobius"/>
    </source>
</evidence>
<dbReference type="PANTHER" id="PTHR46300">
    <property type="entry name" value="P450, PUTATIVE (EUROFUNG)-RELATED-RELATED"/>
    <property type="match status" value="1"/>
</dbReference>
<dbReference type="Pfam" id="PF00067">
    <property type="entry name" value="p450"/>
    <property type="match status" value="1"/>
</dbReference>
<dbReference type="InterPro" id="IPR002401">
    <property type="entry name" value="Cyt_P450_E_grp-I"/>
</dbReference>
<dbReference type="Proteomes" id="UP000235786">
    <property type="component" value="Unassembled WGS sequence"/>
</dbReference>
<keyword evidence="6" id="KW-0812">Transmembrane</keyword>
<dbReference type="GO" id="GO:0020037">
    <property type="term" value="F:heme binding"/>
    <property type="evidence" value="ECO:0007669"/>
    <property type="project" value="InterPro"/>
</dbReference>
<dbReference type="PRINTS" id="PR00385">
    <property type="entry name" value="P450"/>
</dbReference>
<evidence type="ECO:0000256" key="1">
    <source>
        <dbReference type="ARBA" id="ARBA00010617"/>
    </source>
</evidence>
<keyword evidence="8" id="KW-1185">Reference proteome</keyword>
<sequence>MTSEELFIVLIRNFLIYLGVFALLALWLFDRTDVPHIEKLPAIPAIPILGNLVQLGTEQPRRLAELSRKYGPVFQIRLGNRRFVVANSFESVKQLWINNQSSLISRPTLHTFHSVLSTSQGFTIGTSPWDDSCKRRRKAAAAAVNRPAVVSYMPFVDLESYASIKELAEQLGDQQPQTDVNPYPLFQRLALNLSLTLGYGFRIAASAEDELLREIVTVERGISTLRSTSNNWQDFVPLLRIFSRRSNEASELRRRRDTYLEYLLRKLKERIATGKDAPCITGNILKGPECKLTHAETKSICVTMIAGGLDTTPACLLFGAAMLSGPQGAALQQKMLAEINTTYPDGNAWERCLKEEKCVYVQAFCKEVLRFWTVVPMSLPRVSIKDVTWQGAVIPAGTTFLMNAWAANYDDEQFISPTEFFPERFLNIAEGSGTQHFSFGAGSRMCTGSHLASREMYVTFVRILISLEILPAMDPSQRPILTGPLECNANPTGLSIEPKSFKIGFRIRDKEHLRKCFEQTEIATKHLAV</sequence>
<keyword evidence="3" id="KW-0560">Oxidoreductase</keyword>
<reference evidence="7 8" key="1">
    <citation type="submission" date="2016-04" db="EMBL/GenBank/DDBJ databases">
        <title>A degradative enzymes factory behind the ericoid mycorrhizal symbiosis.</title>
        <authorList>
            <consortium name="DOE Joint Genome Institute"/>
            <person name="Martino E."/>
            <person name="Morin E."/>
            <person name="Grelet G."/>
            <person name="Kuo A."/>
            <person name="Kohler A."/>
            <person name="Daghino S."/>
            <person name="Barry K."/>
            <person name="Choi C."/>
            <person name="Cichocki N."/>
            <person name="Clum A."/>
            <person name="Copeland A."/>
            <person name="Hainaut M."/>
            <person name="Haridas S."/>
            <person name="Labutti K."/>
            <person name="Lindquist E."/>
            <person name="Lipzen A."/>
            <person name="Khouja H.-R."/>
            <person name="Murat C."/>
            <person name="Ohm R."/>
            <person name="Olson A."/>
            <person name="Spatafora J."/>
            <person name="Veneault-Fourrey C."/>
            <person name="Henrissat B."/>
            <person name="Grigoriev I."/>
            <person name="Martin F."/>
            <person name="Perotto S."/>
        </authorList>
    </citation>
    <scope>NUCLEOTIDE SEQUENCE [LARGE SCALE GENOMIC DNA]</scope>
    <source>
        <strain evidence="7 8">F</strain>
    </source>
</reference>
<feature type="binding site" description="axial binding residue" evidence="5">
    <location>
        <position position="446"/>
    </location>
    <ligand>
        <name>heme</name>
        <dbReference type="ChEBI" id="CHEBI:30413"/>
    </ligand>
    <ligandPart>
        <name>Fe</name>
        <dbReference type="ChEBI" id="CHEBI:18248"/>
    </ligandPart>
</feature>
<keyword evidence="5" id="KW-0349">Heme</keyword>
<dbReference type="GO" id="GO:0004497">
    <property type="term" value="F:monooxygenase activity"/>
    <property type="evidence" value="ECO:0007669"/>
    <property type="project" value="InterPro"/>
</dbReference>
<name>A0A2J6R1U2_HYAVF</name>
<gene>
    <name evidence="7" type="ORF">L207DRAFT_440506</name>
</gene>
<keyword evidence="4 5" id="KW-0408">Iron</keyword>
<keyword evidence="2 5" id="KW-0479">Metal-binding</keyword>
<dbReference type="PRINTS" id="PR00463">
    <property type="entry name" value="EP450I"/>
</dbReference>
<evidence type="ECO:0000256" key="4">
    <source>
        <dbReference type="ARBA" id="ARBA00023004"/>
    </source>
</evidence>
<feature type="transmembrane region" description="Helical" evidence="6">
    <location>
        <begin position="6"/>
        <end position="29"/>
    </location>
</feature>
<keyword evidence="6" id="KW-1133">Transmembrane helix</keyword>
<dbReference type="SUPFAM" id="SSF48264">
    <property type="entry name" value="Cytochrome P450"/>
    <property type="match status" value="1"/>
</dbReference>
<dbReference type="AlphaFoldDB" id="A0A2J6R1U2"/>
<dbReference type="InterPro" id="IPR036396">
    <property type="entry name" value="Cyt_P450_sf"/>
</dbReference>
<dbReference type="EMBL" id="KZ613959">
    <property type="protein sequence ID" value="PMD32486.1"/>
    <property type="molecule type" value="Genomic_DNA"/>
</dbReference>
<dbReference type="GO" id="GO:0016705">
    <property type="term" value="F:oxidoreductase activity, acting on paired donors, with incorporation or reduction of molecular oxygen"/>
    <property type="evidence" value="ECO:0007669"/>
    <property type="project" value="InterPro"/>
</dbReference>
<dbReference type="GO" id="GO:0005506">
    <property type="term" value="F:iron ion binding"/>
    <property type="evidence" value="ECO:0007669"/>
    <property type="project" value="InterPro"/>
</dbReference>
<dbReference type="STRING" id="1149755.A0A2J6R1U2"/>
<organism evidence="7 8">
    <name type="scientific">Hyaloscypha variabilis (strain UAMH 11265 / GT02V1 / F)</name>
    <name type="common">Meliniomyces variabilis</name>
    <dbReference type="NCBI Taxonomy" id="1149755"/>
    <lineage>
        <taxon>Eukaryota</taxon>
        <taxon>Fungi</taxon>
        <taxon>Dikarya</taxon>
        <taxon>Ascomycota</taxon>
        <taxon>Pezizomycotina</taxon>
        <taxon>Leotiomycetes</taxon>
        <taxon>Helotiales</taxon>
        <taxon>Hyaloscyphaceae</taxon>
        <taxon>Hyaloscypha</taxon>
        <taxon>Hyaloscypha variabilis</taxon>
    </lineage>
</organism>